<protein>
    <recommendedName>
        <fullName evidence="3">Integrase</fullName>
    </recommendedName>
</protein>
<keyword evidence="2" id="KW-1185">Reference proteome</keyword>
<dbReference type="EMBL" id="JAAAXJ010000005">
    <property type="protein sequence ID" value="NBJ25133.1"/>
    <property type="molecule type" value="Genomic_DNA"/>
</dbReference>
<accession>A0ABW9YXL6</accession>
<reference evidence="1 2" key="1">
    <citation type="submission" date="2020-01" db="EMBL/GenBank/DDBJ databases">
        <title>Microvirga sp. nov., an arsenate reduction bacterium isolated from Tibet hotspring sediments.</title>
        <authorList>
            <person name="Yuan C.-G."/>
        </authorList>
    </citation>
    <scope>NUCLEOTIDE SEQUENCE [LARGE SCALE GENOMIC DNA]</scope>
    <source>
        <strain evidence="1 2">SYSU G3D203</strain>
    </source>
</reference>
<comment type="caution">
    <text evidence="1">The sequence shown here is derived from an EMBL/GenBank/DDBJ whole genome shotgun (WGS) entry which is preliminary data.</text>
</comment>
<gene>
    <name evidence="1" type="ORF">GR303_12315</name>
</gene>
<sequence length="73" mass="8448">MAKGKSPYKRYGKTPHRYSELYQRWRSARLRGDDAEARALARQHEARFMGGAAHEVWDINLSRGDVQIMKEAA</sequence>
<evidence type="ECO:0008006" key="3">
    <source>
        <dbReference type="Google" id="ProtNLM"/>
    </source>
</evidence>
<proteinExistence type="predicted"/>
<name>A0ABW9YXL6_9HYPH</name>
<dbReference type="RefSeq" id="WP_161725852.1">
    <property type="nucleotide sequence ID" value="NZ_JAAAXI010000025.1"/>
</dbReference>
<dbReference type="Proteomes" id="UP000818323">
    <property type="component" value="Unassembled WGS sequence"/>
</dbReference>
<organism evidence="1 2">
    <name type="scientific">Microvirga arsenatis</name>
    <dbReference type="NCBI Taxonomy" id="2692265"/>
    <lineage>
        <taxon>Bacteria</taxon>
        <taxon>Pseudomonadati</taxon>
        <taxon>Pseudomonadota</taxon>
        <taxon>Alphaproteobacteria</taxon>
        <taxon>Hyphomicrobiales</taxon>
        <taxon>Methylobacteriaceae</taxon>
        <taxon>Microvirga</taxon>
    </lineage>
</organism>
<evidence type="ECO:0000313" key="1">
    <source>
        <dbReference type="EMBL" id="NBJ25133.1"/>
    </source>
</evidence>
<evidence type="ECO:0000313" key="2">
    <source>
        <dbReference type="Proteomes" id="UP000818323"/>
    </source>
</evidence>